<evidence type="ECO:0000313" key="2">
    <source>
        <dbReference type="Proteomes" id="UP000054166"/>
    </source>
</evidence>
<sequence length="66" mass="7180">MKFVDVTSSQEAVEKIPSSTDYISDMISTPSISRPVTTPDLRTSTLSTQVAATELVTAVEHNDSHR</sequence>
<reference evidence="2" key="2">
    <citation type="submission" date="2015-01" db="EMBL/GenBank/DDBJ databases">
        <title>Evolutionary Origins and Diversification of the Mycorrhizal Mutualists.</title>
        <authorList>
            <consortium name="DOE Joint Genome Institute"/>
            <consortium name="Mycorrhizal Genomics Consortium"/>
            <person name="Kohler A."/>
            <person name="Kuo A."/>
            <person name="Nagy L.G."/>
            <person name="Floudas D."/>
            <person name="Copeland A."/>
            <person name="Barry K.W."/>
            <person name="Cichocki N."/>
            <person name="Veneault-Fourrey C."/>
            <person name="LaButti K."/>
            <person name="Lindquist E.A."/>
            <person name="Lipzen A."/>
            <person name="Lundell T."/>
            <person name="Morin E."/>
            <person name="Murat C."/>
            <person name="Riley R."/>
            <person name="Ohm R."/>
            <person name="Sun H."/>
            <person name="Tunlid A."/>
            <person name="Henrissat B."/>
            <person name="Grigoriev I.V."/>
            <person name="Hibbett D.S."/>
            <person name="Martin F."/>
        </authorList>
    </citation>
    <scope>NUCLEOTIDE SEQUENCE [LARGE SCALE GENOMIC DNA]</scope>
    <source>
        <strain evidence="2">F 1598</strain>
    </source>
</reference>
<organism evidence="1 2">
    <name type="scientific">Piloderma croceum (strain F 1598)</name>
    <dbReference type="NCBI Taxonomy" id="765440"/>
    <lineage>
        <taxon>Eukaryota</taxon>
        <taxon>Fungi</taxon>
        <taxon>Dikarya</taxon>
        <taxon>Basidiomycota</taxon>
        <taxon>Agaricomycotina</taxon>
        <taxon>Agaricomycetes</taxon>
        <taxon>Agaricomycetidae</taxon>
        <taxon>Atheliales</taxon>
        <taxon>Atheliaceae</taxon>
        <taxon>Piloderma</taxon>
    </lineage>
</organism>
<reference evidence="1 2" key="1">
    <citation type="submission" date="2014-04" db="EMBL/GenBank/DDBJ databases">
        <authorList>
            <consortium name="DOE Joint Genome Institute"/>
            <person name="Kuo A."/>
            <person name="Tarkka M."/>
            <person name="Buscot F."/>
            <person name="Kohler A."/>
            <person name="Nagy L.G."/>
            <person name="Floudas D."/>
            <person name="Copeland A."/>
            <person name="Barry K.W."/>
            <person name="Cichocki N."/>
            <person name="Veneault-Fourrey C."/>
            <person name="LaButti K."/>
            <person name="Lindquist E.A."/>
            <person name="Lipzen A."/>
            <person name="Lundell T."/>
            <person name="Morin E."/>
            <person name="Murat C."/>
            <person name="Sun H."/>
            <person name="Tunlid A."/>
            <person name="Henrissat B."/>
            <person name="Grigoriev I.V."/>
            <person name="Hibbett D.S."/>
            <person name="Martin F."/>
            <person name="Nordberg H.P."/>
            <person name="Cantor M.N."/>
            <person name="Hua S.X."/>
        </authorList>
    </citation>
    <scope>NUCLEOTIDE SEQUENCE [LARGE SCALE GENOMIC DNA]</scope>
    <source>
        <strain evidence="1 2">F 1598</strain>
    </source>
</reference>
<name>A0A0C3AWT6_PILCF</name>
<dbReference type="EMBL" id="KN833016">
    <property type="protein sequence ID" value="KIM78473.1"/>
    <property type="molecule type" value="Genomic_DNA"/>
</dbReference>
<keyword evidence="2" id="KW-1185">Reference proteome</keyword>
<gene>
    <name evidence="1" type="ORF">PILCRDRAFT_824372</name>
</gene>
<protein>
    <submittedName>
        <fullName evidence="1">Uncharacterized protein</fullName>
    </submittedName>
</protein>
<dbReference type="Proteomes" id="UP000054166">
    <property type="component" value="Unassembled WGS sequence"/>
</dbReference>
<accession>A0A0C3AWT6</accession>
<dbReference type="HOGENOM" id="CLU_2832065_0_0_1"/>
<dbReference type="InParanoid" id="A0A0C3AWT6"/>
<proteinExistence type="predicted"/>
<dbReference type="AlphaFoldDB" id="A0A0C3AWT6"/>
<evidence type="ECO:0000313" key="1">
    <source>
        <dbReference type="EMBL" id="KIM78473.1"/>
    </source>
</evidence>